<sequence>MPSYILSYSILVKLCKNTESFHLVDGQALNDDAVANPDATLTCLQNYVHNLKSKKTQSSKRVAIPTLELTKSSKYYPFKLVYYCTNGKHNAKCTSHNASQCYAKYPELHPSKRESDNKRQKSETTATTHITAAQELLILQAVDKNKSDRLII</sequence>
<dbReference type="Proteomes" id="UP000765509">
    <property type="component" value="Unassembled WGS sequence"/>
</dbReference>
<keyword evidence="2" id="KW-1185">Reference proteome</keyword>
<gene>
    <name evidence="1" type="ORF">O181_051511</name>
</gene>
<dbReference type="OrthoDB" id="2506005at2759"/>
<evidence type="ECO:0000313" key="2">
    <source>
        <dbReference type="Proteomes" id="UP000765509"/>
    </source>
</evidence>
<dbReference type="AlphaFoldDB" id="A0A9Q3HNE5"/>
<accession>A0A9Q3HNE5</accession>
<proteinExistence type="predicted"/>
<reference evidence="1" key="1">
    <citation type="submission" date="2021-03" db="EMBL/GenBank/DDBJ databases">
        <title>Draft genome sequence of rust myrtle Austropuccinia psidii MF-1, a brazilian biotype.</title>
        <authorList>
            <person name="Quecine M.C."/>
            <person name="Pachon D.M.R."/>
            <person name="Bonatelli M.L."/>
            <person name="Correr F.H."/>
            <person name="Franceschini L.M."/>
            <person name="Leite T.F."/>
            <person name="Margarido G.R.A."/>
            <person name="Almeida C.A."/>
            <person name="Ferrarezi J.A."/>
            <person name="Labate C.A."/>
        </authorList>
    </citation>
    <scope>NUCLEOTIDE SEQUENCE</scope>
    <source>
        <strain evidence="1">MF-1</strain>
    </source>
</reference>
<evidence type="ECO:0000313" key="1">
    <source>
        <dbReference type="EMBL" id="MBW0511796.1"/>
    </source>
</evidence>
<dbReference type="EMBL" id="AVOT02022384">
    <property type="protein sequence ID" value="MBW0511796.1"/>
    <property type="molecule type" value="Genomic_DNA"/>
</dbReference>
<organism evidence="1 2">
    <name type="scientific">Austropuccinia psidii MF-1</name>
    <dbReference type="NCBI Taxonomy" id="1389203"/>
    <lineage>
        <taxon>Eukaryota</taxon>
        <taxon>Fungi</taxon>
        <taxon>Dikarya</taxon>
        <taxon>Basidiomycota</taxon>
        <taxon>Pucciniomycotina</taxon>
        <taxon>Pucciniomycetes</taxon>
        <taxon>Pucciniales</taxon>
        <taxon>Sphaerophragmiaceae</taxon>
        <taxon>Austropuccinia</taxon>
    </lineage>
</organism>
<comment type="caution">
    <text evidence="1">The sequence shown here is derived from an EMBL/GenBank/DDBJ whole genome shotgun (WGS) entry which is preliminary data.</text>
</comment>
<protein>
    <submittedName>
        <fullName evidence="1">Uncharacterized protein</fullName>
    </submittedName>
</protein>
<name>A0A9Q3HNE5_9BASI</name>